<dbReference type="Proteomes" id="UP001258181">
    <property type="component" value="Unassembled WGS sequence"/>
</dbReference>
<dbReference type="EMBL" id="JAVDWA010000003">
    <property type="protein sequence ID" value="MDR7073379.1"/>
    <property type="molecule type" value="Genomic_DNA"/>
</dbReference>
<reference evidence="1 2" key="1">
    <citation type="submission" date="2023-07" db="EMBL/GenBank/DDBJ databases">
        <title>Sorghum-associated microbial communities from plants grown in Nebraska, USA.</title>
        <authorList>
            <person name="Schachtman D."/>
        </authorList>
    </citation>
    <scope>NUCLEOTIDE SEQUENCE [LARGE SCALE GENOMIC DNA]</scope>
    <source>
        <strain evidence="1 2">BE211</strain>
    </source>
</reference>
<accession>A0ABU1U1N9</accession>
<keyword evidence="2" id="KW-1185">Reference proteome</keyword>
<protein>
    <recommendedName>
        <fullName evidence="3">Renal dipeptidase</fullName>
    </recommendedName>
</protein>
<dbReference type="RefSeq" id="WP_310258877.1">
    <property type="nucleotide sequence ID" value="NZ_JAVDWA010000003.1"/>
</dbReference>
<dbReference type="InterPro" id="IPR039498">
    <property type="entry name" value="NTP_transf_5"/>
</dbReference>
<sequence>MKRSKLLDLTSLSKELLLQVELLKFDSLDEMNKDLFKKIDWDEFLASTLHHRTFCTLYRKVKLLNGEHIPDKVIRKLEILYKKNIYKMLHLSAEMDRINKLMIKENIKFLLLKGPALAKELYGDISLRTSCDIDLLVRIDELENIDVILQNEGYIKNDYIRSILNDWKWRHHHVTYFHPVKEVKFEVHWRLNPGPASEPSFNDLWERRQISALTHTPLYMLGNEDLFMFLSTHGARHGWSRLRWLLDIHQMLMKENVKLEILKKIAEKHQTKHLLGQAIRLSYELFNYQKIKYFVELSNNKHALYLARKSIFYLENKVNLHTYPVPEDISSYHKNYLFKLKTPIQKFIFFLSFFYPYPEDQDILPLPKKLHFLYFPLRPVLWLWNKARPGAQTLKGDIK</sequence>
<proteinExistence type="predicted"/>
<comment type="caution">
    <text evidence="1">The sequence shown here is derived from an EMBL/GenBank/DDBJ whole genome shotgun (WGS) entry which is preliminary data.</text>
</comment>
<gene>
    <name evidence="1" type="ORF">J2X07_002365</name>
</gene>
<name>A0ABU1U1N9_9BACL</name>
<evidence type="ECO:0008006" key="3">
    <source>
        <dbReference type="Google" id="ProtNLM"/>
    </source>
</evidence>
<evidence type="ECO:0000313" key="1">
    <source>
        <dbReference type="EMBL" id="MDR7073379.1"/>
    </source>
</evidence>
<evidence type="ECO:0000313" key="2">
    <source>
        <dbReference type="Proteomes" id="UP001258181"/>
    </source>
</evidence>
<organism evidence="1 2">
    <name type="scientific">Fictibacillus barbaricus</name>
    <dbReference type="NCBI Taxonomy" id="182136"/>
    <lineage>
        <taxon>Bacteria</taxon>
        <taxon>Bacillati</taxon>
        <taxon>Bacillota</taxon>
        <taxon>Bacilli</taxon>
        <taxon>Bacillales</taxon>
        <taxon>Fictibacillaceae</taxon>
        <taxon>Fictibacillus</taxon>
    </lineage>
</organism>
<dbReference type="Pfam" id="PF14907">
    <property type="entry name" value="NTP_transf_5"/>
    <property type="match status" value="1"/>
</dbReference>